<dbReference type="GO" id="GO:0015297">
    <property type="term" value="F:antiporter activity"/>
    <property type="evidence" value="ECO:0007669"/>
    <property type="project" value="UniProtKB-KW"/>
</dbReference>
<dbReference type="PANTHER" id="PTHR45618">
    <property type="entry name" value="MITOCHONDRIAL DICARBOXYLATE CARRIER-RELATED"/>
    <property type="match status" value="1"/>
</dbReference>
<dbReference type="AlphaFoldDB" id="A0A0N4UII4"/>
<evidence type="ECO:0000256" key="5">
    <source>
        <dbReference type="ARBA" id="ARBA00022692"/>
    </source>
</evidence>
<dbReference type="Proteomes" id="UP000274756">
    <property type="component" value="Unassembled WGS sequence"/>
</dbReference>
<dbReference type="EMBL" id="UYYG01001200">
    <property type="protein sequence ID" value="VDN60082.1"/>
    <property type="molecule type" value="Genomic_DNA"/>
</dbReference>
<evidence type="ECO:0000256" key="3">
    <source>
        <dbReference type="ARBA" id="ARBA00022448"/>
    </source>
</evidence>
<dbReference type="GO" id="GO:0016020">
    <property type="term" value="C:membrane"/>
    <property type="evidence" value="ECO:0007669"/>
    <property type="project" value="UniProtKB-SubCell"/>
</dbReference>
<evidence type="ECO:0000313" key="21">
    <source>
        <dbReference type="WBParaSite" id="DME_0000741701-mRNA-1"/>
    </source>
</evidence>
<reference evidence="21" key="1">
    <citation type="submission" date="2017-02" db="UniProtKB">
        <authorList>
            <consortium name="WormBaseParasite"/>
        </authorList>
    </citation>
    <scope>IDENTIFICATION</scope>
</reference>
<gene>
    <name evidence="18" type="ORF">DME_LOCUS10055</name>
</gene>
<dbReference type="Gene3D" id="1.50.40.10">
    <property type="entry name" value="Mitochondrial carrier domain"/>
    <property type="match status" value="1"/>
</dbReference>
<dbReference type="WBParaSite" id="DME_0000741701-mRNA-1">
    <property type="protein sequence ID" value="DME_0000741701-mRNA-1"/>
    <property type="gene ID" value="DME_0000741701"/>
</dbReference>
<keyword evidence="20" id="KW-1185">Reference proteome</keyword>
<dbReference type="FunFam" id="1.50.40.10:FF:000013">
    <property type="entry name" value="Mitochondrial 2-oxoglutarate/malate carrier protein-like protein"/>
    <property type="match status" value="1"/>
</dbReference>
<keyword evidence="8" id="KW-0445">Lipid transport</keyword>
<evidence type="ECO:0000256" key="14">
    <source>
        <dbReference type="ARBA" id="ARBA00052538"/>
    </source>
</evidence>
<dbReference type="InterPro" id="IPR050391">
    <property type="entry name" value="Mito_Metabolite_Transporter"/>
</dbReference>
<evidence type="ECO:0000256" key="4">
    <source>
        <dbReference type="ARBA" id="ARBA00022449"/>
    </source>
</evidence>
<comment type="catalytic activity">
    <reaction evidence="10">
        <text>(S)-malate(in) + 2-oxoglutarate(out) = (S)-malate(out) + 2-oxoglutarate(in)</text>
        <dbReference type="Rhea" id="RHEA:71587"/>
        <dbReference type="ChEBI" id="CHEBI:15589"/>
        <dbReference type="ChEBI" id="CHEBI:16810"/>
    </reaction>
</comment>
<accession>A0A0N4UII4</accession>
<name>A0A0N4UII4_DRAME</name>
<proteinExistence type="inferred from homology"/>
<dbReference type="OrthoDB" id="448427at2759"/>
<evidence type="ECO:0000256" key="13">
    <source>
        <dbReference type="ARBA" id="ARBA00050291"/>
    </source>
</evidence>
<comment type="catalytic activity">
    <reaction evidence="13">
        <text>maleate(in) + 2-oxoglutarate(out) = maleate(out) + 2-oxoglutarate(in)</text>
        <dbReference type="Rhea" id="RHEA:71599"/>
        <dbReference type="ChEBI" id="CHEBI:16810"/>
        <dbReference type="ChEBI" id="CHEBI:30780"/>
    </reaction>
</comment>
<dbReference type="Proteomes" id="UP000038040">
    <property type="component" value="Unplaced"/>
</dbReference>
<keyword evidence="6" id="KW-0677">Repeat</keyword>
<comment type="catalytic activity">
    <reaction evidence="15">
        <text>succinate(in) + 2-oxoglutarate(out) = succinate(out) + 2-oxoglutarate(in)</text>
        <dbReference type="Rhea" id="RHEA:71595"/>
        <dbReference type="ChEBI" id="CHEBI:16810"/>
        <dbReference type="ChEBI" id="CHEBI:30031"/>
    </reaction>
</comment>
<feature type="repeat" description="Solcar" evidence="16">
    <location>
        <begin position="215"/>
        <end position="304"/>
    </location>
</feature>
<evidence type="ECO:0000256" key="16">
    <source>
        <dbReference type="PROSITE-ProRule" id="PRU00282"/>
    </source>
</evidence>
<evidence type="ECO:0000256" key="17">
    <source>
        <dbReference type="RuleBase" id="RU000488"/>
    </source>
</evidence>
<evidence type="ECO:0000256" key="2">
    <source>
        <dbReference type="ARBA" id="ARBA00006375"/>
    </source>
</evidence>
<reference evidence="18 20" key="2">
    <citation type="submission" date="2018-11" db="EMBL/GenBank/DDBJ databases">
        <authorList>
            <consortium name="Pathogen Informatics"/>
        </authorList>
    </citation>
    <scope>NUCLEOTIDE SEQUENCE [LARGE SCALE GENOMIC DNA]</scope>
</reference>
<evidence type="ECO:0000313" key="18">
    <source>
        <dbReference type="EMBL" id="VDN60082.1"/>
    </source>
</evidence>
<dbReference type="InterPro" id="IPR023395">
    <property type="entry name" value="MCP_dom_sf"/>
</dbReference>
<keyword evidence="4" id="KW-0050">Antiport</keyword>
<comment type="subcellular location">
    <subcellularLocation>
        <location evidence="1">Membrane</location>
        <topology evidence="1">Multi-pass membrane protein</topology>
    </subcellularLocation>
</comment>
<comment type="catalytic activity">
    <reaction evidence="14">
        <text>malonate(in) + 2-oxoglutarate(out) = malonate(out) + 2-oxoglutarate(in)</text>
        <dbReference type="Rhea" id="RHEA:71591"/>
        <dbReference type="ChEBI" id="CHEBI:15792"/>
        <dbReference type="ChEBI" id="CHEBI:16810"/>
    </reaction>
</comment>
<dbReference type="STRING" id="318479.A0A0N4UII4"/>
<keyword evidence="7" id="KW-1133">Transmembrane helix</keyword>
<evidence type="ECO:0000256" key="9">
    <source>
        <dbReference type="ARBA" id="ARBA00023136"/>
    </source>
</evidence>
<evidence type="ECO:0000256" key="15">
    <source>
        <dbReference type="ARBA" id="ARBA00052710"/>
    </source>
</evidence>
<dbReference type="Pfam" id="PF00153">
    <property type="entry name" value="Mito_carr"/>
    <property type="match status" value="3"/>
</dbReference>
<keyword evidence="5 16" id="KW-0812">Transmembrane</keyword>
<evidence type="ECO:0000256" key="6">
    <source>
        <dbReference type="ARBA" id="ARBA00022737"/>
    </source>
</evidence>
<comment type="similarity">
    <text evidence="2 17">Belongs to the mitochondrial carrier (TC 2.A.29) family.</text>
</comment>
<evidence type="ECO:0000256" key="7">
    <source>
        <dbReference type="ARBA" id="ARBA00022989"/>
    </source>
</evidence>
<evidence type="ECO:0000313" key="20">
    <source>
        <dbReference type="Proteomes" id="UP000274756"/>
    </source>
</evidence>
<sequence>MSKTTEESAKAEQISSATIPNGIKFLFGGSAGMAATLFVQPLDLVKNRMQLSGTTGKKEYRSSFHALRSIIANEGVFAVYNGLSAGLLRQATYTTTRLGTYTWLFERFSSHDKAPAFAMKAGIGMTAGAVGSFVGTPAELALIRMCADGRLPPEQQRRYKNVFDAIIRVTKEEGVFTLWRGCGPTVMRAMVVNAAQLATYSQAKEALLKTSYVKDGIFCHFLASMISGLATTIASMPVDIAKTRIQNMRVVDGKPEYRNAFDVWARVVKNEGFFALWKGFTPYYFRLGPHTVLTFIFLEQMNAFYFRKILGLENFRGAL</sequence>
<evidence type="ECO:0000256" key="10">
    <source>
        <dbReference type="ARBA" id="ARBA00036491"/>
    </source>
</evidence>
<keyword evidence="9 16" id="KW-0472">Membrane</keyword>
<evidence type="ECO:0000256" key="1">
    <source>
        <dbReference type="ARBA" id="ARBA00004141"/>
    </source>
</evidence>
<evidence type="ECO:0000256" key="11">
    <source>
        <dbReference type="ARBA" id="ARBA00040264"/>
    </source>
</evidence>
<dbReference type="GO" id="GO:0006869">
    <property type="term" value="P:lipid transport"/>
    <property type="evidence" value="ECO:0007669"/>
    <property type="project" value="UniProtKB-KW"/>
</dbReference>
<feature type="repeat" description="Solcar" evidence="16">
    <location>
        <begin position="23"/>
        <end position="107"/>
    </location>
</feature>
<comment type="catalytic activity">
    <reaction evidence="12">
        <text>oxaloacetate(in) + 2-oxoglutarate(out) = oxaloacetate(out) + 2-oxoglutarate(in)</text>
        <dbReference type="Rhea" id="RHEA:71603"/>
        <dbReference type="ChEBI" id="CHEBI:16452"/>
        <dbReference type="ChEBI" id="CHEBI:16810"/>
    </reaction>
</comment>
<keyword evidence="3 17" id="KW-0813">Transport</keyword>
<dbReference type="SUPFAM" id="SSF103506">
    <property type="entry name" value="Mitochondrial carrier"/>
    <property type="match status" value="1"/>
</dbReference>
<organism evidence="19 21">
    <name type="scientific">Dracunculus medinensis</name>
    <name type="common">Guinea worm</name>
    <dbReference type="NCBI Taxonomy" id="318479"/>
    <lineage>
        <taxon>Eukaryota</taxon>
        <taxon>Metazoa</taxon>
        <taxon>Ecdysozoa</taxon>
        <taxon>Nematoda</taxon>
        <taxon>Chromadorea</taxon>
        <taxon>Rhabditida</taxon>
        <taxon>Spirurina</taxon>
        <taxon>Dracunculoidea</taxon>
        <taxon>Dracunculidae</taxon>
        <taxon>Dracunculus</taxon>
    </lineage>
</organism>
<evidence type="ECO:0000256" key="8">
    <source>
        <dbReference type="ARBA" id="ARBA00023055"/>
    </source>
</evidence>
<dbReference type="InterPro" id="IPR018108">
    <property type="entry name" value="MCP_transmembrane"/>
</dbReference>
<evidence type="ECO:0000256" key="12">
    <source>
        <dbReference type="ARBA" id="ARBA00050120"/>
    </source>
</evidence>
<dbReference type="PROSITE" id="PS50920">
    <property type="entry name" value="SOLCAR"/>
    <property type="match status" value="3"/>
</dbReference>
<protein>
    <recommendedName>
        <fullName evidence="11">Mitochondrial 2-oxoglutarate/malate carrier protein</fullName>
    </recommendedName>
</protein>
<feature type="repeat" description="Solcar" evidence="16">
    <location>
        <begin position="115"/>
        <end position="206"/>
    </location>
</feature>
<evidence type="ECO:0000313" key="19">
    <source>
        <dbReference type="Proteomes" id="UP000038040"/>
    </source>
</evidence>